<evidence type="ECO:0000256" key="5">
    <source>
        <dbReference type="SAM" id="MobiDB-lite"/>
    </source>
</evidence>
<dbReference type="AlphaFoldDB" id="A0A0G4F1H9"/>
<protein>
    <recommendedName>
        <fullName evidence="6">RING-type domain-containing protein</fullName>
    </recommendedName>
</protein>
<dbReference type="PhylomeDB" id="A0A0G4F1H9"/>
<dbReference type="InterPro" id="IPR013083">
    <property type="entry name" value="Znf_RING/FYVE/PHD"/>
</dbReference>
<sequence>MASIPQCGVCLEEYHHEDAHRQPHGLRCGHSFCAACVEGLIGSHPHGHPFAVCPTCRRETSQSDVHINYGLRDIVEQLRTATAAAPTDPTTPAVPPSGQDPPLTARQQRQQESDFDFVPRPPNEINATDAPNDQTSPSGCQHEVVQEGTGNVPALNDSVEVDIDVWRDAFDGNNKVFHGRAGVCRVSSLWCWLDEALLQMREGETRRLIDPYGSFTQLRLIGILDS</sequence>
<dbReference type="GO" id="GO:0003755">
    <property type="term" value="F:peptidyl-prolyl cis-trans isomerase activity"/>
    <property type="evidence" value="ECO:0007669"/>
    <property type="project" value="InterPro"/>
</dbReference>
<dbReference type="InterPro" id="IPR027370">
    <property type="entry name" value="Znf-RING_euk"/>
</dbReference>
<dbReference type="VEuPathDB" id="CryptoDB:Vbra_14303"/>
<dbReference type="Gene3D" id="3.10.50.40">
    <property type="match status" value="1"/>
</dbReference>
<organism evidence="7 8">
    <name type="scientific">Vitrella brassicaformis (strain CCMP3155)</name>
    <dbReference type="NCBI Taxonomy" id="1169540"/>
    <lineage>
        <taxon>Eukaryota</taxon>
        <taxon>Sar</taxon>
        <taxon>Alveolata</taxon>
        <taxon>Colpodellida</taxon>
        <taxon>Vitrellaceae</taxon>
        <taxon>Vitrella</taxon>
    </lineage>
</organism>
<feature type="domain" description="RING-type" evidence="6">
    <location>
        <begin position="7"/>
        <end position="57"/>
    </location>
</feature>
<keyword evidence="8" id="KW-1185">Reference proteome</keyword>
<dbReference type="EMBL" id="CDMY01000364">
    <property type="protein sequence ID" value="CEM05757.1"/>
    <property type="molecule type" value="Genomic_DNA"/>
</dbReference>
<evidence type="ECO:0000256" key="2">
    <source>
        <dbReference type="ARBA" id="ARBA00022771"/>
    </source>
</evidence>
<evidence type="ECO:0000313" key="8">
    <source>
        <dbReference type="Proteomes" id="UP000041254"/>
    </source>
</evidence>
<keyword evidence="1" id="KW-0479">Metal-binding</keyword>
<dbReference type="InterPro" id="IPR017907">
    <property type="entry name" value="Znf_RING_CS"/>
</dbReference>
<dbReference type="OrthoDB" id="426324at2759"/>
<dbReference type="InterPro" id="IPR046357">
    <property type="entry name" value="PPIase_dom_sf"/>
</dbReference>
<dbReference type="InterPro" id="IPR052667">
    <property type="entry name" value="E3_ubiquitin-ligase_RING"/>
</dbReference>
<gene>
    <name evidence="7" type="ORF">Vbra_14303</name>
</gene>
<dbReference type="PROSITE" id="PS00518">
    <property type="entry name" value="ZF_RING_1"/>
    <property type="match status" value="1"/>
</dbReference>
<dbReference type="PANTHER" id="PTHR47156">
    <property type="entry name" value="PROTEIN CBG20824"/>
    <property type="match status" value="1"/>
</dbReference>
<dbReference type="SMART" id="SM00184">
    <property type="entry name" value="RING"/>
    <property type="match status" value="1"/>
</dbReference>
<dbReference type="SUPFAM" id="SSF57850">
    <property type="entry name" value="RING/U-box"/>
    <property type="match status" value="1"/>
</dbReference>
<feature type="region of interest" description="Disordered" evidence="5">
    <location>
        <begin position="84"/>
        <end position="143"/>
    </location>
</feature>
<dbReference type="GO" id="GO:0008270">
    <property type="term" value="F:zinc ion binding"/>
    <property type="evidence" value="ECO:0007669"/>
    <property type="project" value="UniProtKB-KW"/>
</dbReference>
<dbReference type="Pfam" id="PF13445">
    <property type="entry name" value="zf-RING_UBOX"/>
    <property type="match status" value="1"/>
</dbReference>
<evidence type="ECO:0000313" key="7">
    <source>
        <dbReference type="EMBL" id="CEM05757.1"/>
    </source>
</evidence>
<name>A0A0G4F1H9_VITBC</name>
<accession>A0A0G4F1H9</accession>
<dbReference type="SUPFAM" id="SSF54534">
    <property type="entry name" value="FKBP-like"/>
    <property type="match status" value="1"/>
</dbReference>
<dbReference type="PROSITE" id="PS50089">
    <property type="entry name" value="ZF_RING_2"/>
    <property type="match status" value="1"/>
</dbReference>
<dbReference type="InterPro" id="IPR001841">
    <property type="entry name" value="Znf_RING"/>
</dbReference>
<evidence type="ECO:0000256" key="4">
    <source>
        <dbReference type="PROSITE-ProRule" id="PRU00175"/>
    </source>
</evidence>
<dbReference type="Proteomes" id="UP000041254">
    <property type="component" value="Unassembled WGS sequence"/>
</dbReference>
<keyword evidence="2 4" id="KW-0863">Zinc-finger</keyword>
<evidence type="ECO:0000256" key="1">
    <source>
        <dbReference type="ARBA" id="ARBA00022723"/>
    </source>
</evidence>
<feature type="compositionally biased region" description="Polar residues" evidence="5">
    <location>
        <begin position="125"/>
        <end position="139"/>
    </location>
</feature>
<proteinExistence type="predicted"/>
<reference evidence="7 8" key="1">
    <citation type="submission" date="2014-11" db="EMBL/GenBank/DDBJ databases">
        <authorList>
            <person name="Zhu J."/>
            <person name="Qi W."/>
            <person name="Song R."/>
        </authorList>
    </citation>
    <scope>NUCLEOTIDE SEQUENCE [LARGE SCALE GENOMIC DNA]</scope>
</reference>
<dbReference type="Gene3D" id="3.30.40.10">
    <property type="entry name" value="Zinc/RING finger domain, C3HC4 (zinc finger)"/>
    <property type="match status" value="1"/>
</dbReference>
<dbReference type="PANTHER" id="PTHR47156:SF10">
    <property type="entry name" value="E3 UBIQUITIN-PROTEIN LIGASE TRIM-21-RELATED"/>
    <property type="match status" value="1"/>
</dbReference>
<evidence type="ECO:0000259" key="6">
    <source>
        <dbReference type="PROSITE" id="PS50089"/>
    </source>
</evidence>
<evidence type="ECO:0000256" key="3">
    <source>
        <dbReference type="ARBA" id="ARBA00022833"/>
    </source>
</evidence>
<dbReference type="InParanoid" id="A0A0G4F1H9"/>
<keyword evidence="3" id="KW-0862">Zinc</keyword>